<evidence type="ECO:0008006" key="4">
    <source>
        <dbReference type="Google" id="ProtNLM"/>
    </source>
</evidence>
<protein>
    <recommendedName>
        <fullName evidence="4">Transposase</fullName>
    </recommendedName>
</protein>
<dbReference type="InterPro" id="IPR046229">
    <property type="entry name" value="TnpC-like"/>
</dbReference>
<accession>A0ABM7F4K6</accession>
<keyword evidence="1" id="KW-0175">Coiled coil</keyword>
<gene>
    <name evidence="2" type="ORF">SGFS_020860</name>
</gene>
<reference evidence="2 3" key="1">
    <citation type="journal article" date="2010" name="ChemBioChem">
        <title>Cloning and characterization of the biosynthetic gene cluster of 16-membered macrolide antibiotic FD-891: involvement of a dual functional cytochrome P450 monooxygenase catalyzing epoxidation and hydroxylation.</title>
        <authorList>
            <person name="Kudo F."/>
            <person name="Motegi A."/>
            <person name="Mizoue K."/>
            <person name="Eguchi T."/>
        </authorList>
    </citation>
    <scope>NUCLEOTIDE SEQUENCE [LARGE SCALE GENOMIC DNA]</scope>
    <source>
        <strain evidence="2 3">A-8890</strain>
    </source>
</reference>
<dbReference type="Proteomes" id="UP001321542">
    <property type="component" value="Chromosome"/>
</dbReference>
<keyword evidence="3" id="KW-1185">Reference proteome</keyword>
<dbReference type="EMBL" id="AP018448">
    <property type="protein sequence ID" value="BBC30792.1"/>
    <property type="molecule type" value="Genomic_DNA"/>
</dbReference>
<name>A0ABM7F4K6_9ACTN</name>
<reference evidence="2 3" key="2">
    <citation type="journal article" date="2023" name="ChemBioChem">
        <title>Acyltransferase Domain Exchange between Two Independent Type I Polyketide Synthases in the Same Producer Strain of Macrolide Antibiotics.</title>
        <authorList>
            <person name="Kudo F."/>
            <person name="Kishikawa K."/>
            <person name="Tsuboi K."/>
            <person name="Kido T."/>
            <person name="Usui T."/>
            <person name="Hashimoto J."/>
            <person name="Shin-Ya K."/>
            <person name="Miyanaga A."/>
            <person name="Eguchi T."/>
        </authorList>
    </citation>
    <scope>NUCLEOTIDE SEQUENCE [LARGE SCALE GENOMIC DNA]</scope>
    <source>
        <strain evidence="2 3">A-8890</strain>
    </source>
</reference>
<organism evidence="2 3">
    <name type="scientific">Streptomyces graminofaciens</name>
    <dbReference type="NCBI Taxonomy" id="68212"/>
    <lineage>
        <taxon>Bacteria</taxon>
        <taxon>Bacillati</taxon>
        <taxon>Actinomycetota</taxon>
        <taxon>Actinomycetes</taxon>
        <taxon>Kitasatosporales</taxon>
        <taxon>Streptomycetaceae</taxon>
        <taxon>Streptomyces</taxon>
    </lineage>
</organism>
<proteinExistence type="predicted"/>
<dbReference type="Pfam" id="PF19776">
    <property type="entry name" value="DUF6262"/>
    <property type="match status" value="1"/>
</dbReference>
<sequence>MDARLQGQRPRRDRPRRHRLVRGNRMTASSHRTAQALQARSQKTEASLVRIKSVVDQLAKSGSLVTVAAVARQADVSRTFLYEHTEARTIVAEATLRARGLRAQTDQAQRDAVEASWRERALNTEEALKNTNAEVINQRERIAELLGQITALQGEWTDADVVRITTTNVALQREVRALTAERERLTKRLAAARDNARFADKRIAALEAQITEQLTAPPP</sequence>
<evidence type="ECO:0000256" key="1">
    <source>
        <dbReference type="SAM" id="Coils"/>
    </source>
</evidence>
<evidence type="ECO:0000313" key="2">
    <source>
        <dbReference type="EMBL" id="BBC30792.1"/>
    </source>
</evidence>
<evidence type="ECO:0000313" key="3">
    <source>
        <dbReference type="Proteomes" id="UP001321542"/>
    </source>
</evidence>
<feature type="coiled-coil region" evidence="1">
    <location>
        <begin position="91"/>
        <end position="209"/>
    </location>
</feature>